<dbReference type="Proteomes" id="UP000319160">
    <property type="component" value="Unassembled WGS sequence"/>
</dbReference>
<accession>A0A553HQZ4</accession>
<dbReference type="EMBL" id="VFLP01000056">
    <property type="protein sequence ID" value="TRX90377.1"/>
    <property type="molecule type" value="Genomic_DNA"/>
</dbReference>
<protein>
    <submittedName>
        <fullName evidence="2">Uncharacterized protein</fullName>
    </submittedName>
</protein>
<feature type="compositionally biased region" description="Polar residues" evidence="1">
    <location>
        <begin position="124"/>
        <end position="133"/>
    </location>
</feature>
<dbReference type="AlphaFoldDB" id="A0A553HQZ4"/>
<proteinExistence type="predicted"/>
<gene>
    <name evidence="2" type="ORF">FHL15_008742</name>
</gene>
<organism evidence="2 3">
    <name type="scientific">Xylaria flabelliformis</name>
    <dbReference type="NCBI Taxonomy" id="2512241"/>
    <lineage>
        <taxon>Eukaryota</taxon>
        <taxon>Fungi</taxon>
        <taxon>Dikarya</taxon>
        <taxon>Ascomycota</taxon>
        <taxon>Pezizomycotina</taxon>
        <taxon>Sordariomycetes</taxon>
        <taxon>Xylariomycetidae</taxon>
        <taxon>Xylariales</taxon>
        <taxon>Xylariaceae</taxon>
        <taxon>Xylaria</taxon>
    </lineage>
</organism>
<evidence type="ECO:0000313" key="3">
    <source>
        <dbReference type="Proteomes" id="UP000319160"/>
    </source>
</evidence>
<evidence type="ECO:0000256" key="1">
    <source>
        <dbReference type="SAM" id="MobiDB-lite"/>
    </source>
</evidence>
<sequence length="262" mass="29186">MGPIRDAMVTIGPLRDFGSSKRTAYASGKKVVHNARKHTQNYNMEPQFQLQPHKETSAYLDFNVSIDQNGPRWDRMKRVVWTIKFLAIGPAGIGFANSDSSGPNVGRQLVMIATPSCNEDHSQPDNAGNTDPTLRQDDVNKSRIPAKREDIRDSREAYQNAPMNIALNPEDLARDIRSKQAHSSMSMRNSEVNTIKDTEATKFSFALLLKSSLLENRALSLVASQYNLTTTVYDATFEFGSGMDFGHNPVSIIPPYEFVSKS</sequence>
<reference evidence="3" key="1">
    <citation type="submission" date="2019-06" db="EMBL/GenBank/DDBJ databases">
        <title>Draft genome sequence of the griseofulvin-producing fungus Xylaria cubensis strain G536.</title>
        <authorList>
            <person name="Mead M.E."/>
            <person name="Raja H.A."/>
            <person name="Steenwyk J.L."/>
            <person name="Knowles S.L."/>
            <person name="Oberlies N.H."/>
            <person name="Rokas A."/>
        </authorList>
    </citation>
    <scope>NUCLEOTIDE SEQUENCE [LARGE SCALE GENOMIC DNA]</scope>
    <source>
        <strain evidence="3">G536</strain>
    </source>
</reference>
<feature type="region of interest" description="Disordered" evidence="1">
    <location>
        <begin position="116"/>
        <end position="153"/>
    </location>
</feature>
<evidence type="ECO:0000313" key="2">
    <source>
        <dbReference type="EMBL" id="TRX90377.1"/>
    </source>
</evidence>
<comment type="caution">
    <text evidence="2">The sequence shown here is derived from an EMBL/GenBank/DDBJ whole genome shotgun (WGS) entry which is preliminary data.</text>
</comment>
<name>A0A553HQZ4_9PEZI</name>
<feature type="compositionally biased region" description="Basic and acidic residues" evidence="1">
    <location>
        <begin position="134"/>
        <end position="153"/>
    </location>
</feature>
<keyword evidence="3" id="KW-1185">Reference proteome</keyword>